<reference evidence="5 6" key="1">
    <citation type="journal article" date="2016" name="Nat. Commun.">
        <title>Thousands of microbial genomes shed light on interconnected biogeochemical processes in an aquifer system.</title>
        <authorList>
            <person name="Anantharaman K."/>
            <person name="Brown C.T."/>
            <person name="Hug L.A."/>
            <person name="Sharon I."/>
            <person name="Castelle C.J."/>
            <person name="Probst A.J."/>
            <person name="Thomas B.C."/>
            <person name="Singh A."/>
            <person name="Wilkins M.J."/>
            <person name="Karaoz U."/>
            <person name="Brodie E.L."/>
            <person name="Williams K.H."/>
            <person name="Hubbard S.S."/>
            <person name="Banfield J.F."/>
        </authorList>
    </citation>
    <scope>NUCLEOTIDE SEQUENCE [LARGE SCALE GENOMIC DNA]</scope>
</reference>
<keyword evidence="3" id="KW-0687">Ribonucleoprotein</keyword>
<dbReference type="Gene3D" id="3.90.1180.10">
    <property type="entry name" value="Ribosomal protein L13"/>
    <property type="match status" value="1"/>
</dbReference>
<comment type="caution">
    <text evidence="5">The sequence shown here is derived from an EMBL/GenBank/DDBJ whole genome shotgun (WGS) entry which is preliminary data.</text>
</comment>
<evidence type="ECO:0000313" key="5">
    <source>
        <dbReference type="EMBL" id="OHA46512.1"/>
    </source>
</evidence>
<dbReference type="GO" id="GO:0003729">
    <property type="term" value="F:mRNA binding"/>
    <property type="evidence" value="ECO:0007669"/>
    <property type="project" value="TreeGrafter"/>
</dbReference>
<dbReference type="InterPro" id="IPR005823">
    <property type="entry name" value="Ribosomal_uL13_bac-type"/>
</dbReference>
<dbReference type="GO" id="GO:0003735">
    <property type="term" value="F:structural constituent of ribosome"/>
    <property type="evidence" value="ECO:0007669"/>
    <property type="project" value="InterPro"/>
</dbReference>
<keyword evidence="2 5" id="KW-0689">Ribosomal protein</keyword>
<dbReference type="EMBL" id="MHSQ01000028">
    <property type="protein sequence ID" value="OHA46512.1"/>
    <property type="molecule type" value="Genomic_DNA"/>
</dbReference>
<dbReference type="STRING" id="1802338.A2541_00190"/>
<dbReference type="CDD" id="cd00392">
    <property type="entry name" value="Ribosomal_L13"/>
    <property type="match status" value="1"/>
</dbReference>
<dbReference type="GO" id="GO:0017148">
    <property type="term" value="P:negative regulation of translation"/>
    <property type="evidence" value="ECO:0007669"/>
    <property type="project" value="TreeGrafter"/>
</dbReference>
<dbReference type="GO" id="GO:0022625">
    <property type="term" value="C:cytosolic large ribosomal subunit"/>
    <property type="evidence" value="ECO:0007669"/>
    <property type="project" value="TreeGrafter"/>
</dbReference>
<dbReference type="SUPFAM" id="SSF52161">
    <property type="entry name" value="Ribosomal protein L13"/>
    <property type="match status" value="1"/>
</dbReference>
<dbReference type="Pfam" id="PF00572">
    <property type="entry name" value="Ribosomal_L13"/>
    <property type="match status" value="1"/>
</dbReference>
<evidence type="ECO:0000256" key="3">
    <source>
        <dbReference type="ARBA" id="ARBA00023274"/>
    </source>
</evidence>
<evidence type="ECO:0000256" key="1">
    <source>
        <dbReference type="ARBA" id="ARBA00006227"/>
    </source>
</evidence>
<dbReference type="InterPro" id="IPR036899">
    <property type="entry name" value="Ribosomal_uL13_sf"/>
</dbReference>
<proteinExistence type="inferred from homology"/>
<name>A0A1G2PFY8_9BACT</name>
<accession>A0A1G2PFY8</accession>
<dbReference type="NCBIfam" id="TIGR01066">
    <property type="entry name" value="rplM_bact"/>
    <property type="match status" value="1"/>
</dbReference>
<comment type="similarity">
    <text evidence="1">Belongs to the universal ribosomal protein uL13 family.</text>
</comment>
<dbReference type="InterPro" id="IPR005822">
    <property type="entry name" value="Ribosomal_uL13"/>
</dbReference>
<dbReference type="AlphaFoldDB" id="A0A1G2PFY8"/>
<gene>
    <name evidence="5" type="ORF">A2541_00190</name>
</gene>
<evidence type="ECO:0000313" key="6">
    <source>
        <dbReference type="Proteomes" id="UP000176965"/>
    </source>
</evidence>
<dbReference type="PANTHER" id="PTHR11545:SF2">
    <property type="entry name" value="LARGE RIBOSOMAL SUBUNIT PROTEIN UL13M"/>
    <property type="match status" value="1"/>
</dbReference>
<dbReference type="Proteomes" id="UP000176965">
    <property type="component" value="Unassembled WGS sequence"/>
</dbReference>
<sequence>MKEYKIDASGKKLGRVASEIASILIGKQDANFQKNEVAEVKVEVINSAKMDITEKKTRTKVYGDYSGFPGGLRKKTLGEMAVKNGYAAVLERAVSGMIHNNKLKTQTLKNLTIKE</sequence>
<dbReference type="PIRSF" id="PIRSF002181">
    <property type="entry name" value="Ribosomal_L13"/>
    <property type="match status" value="1"/>
</dbReference>
<protein>
    <recommendedName>
        <fullName evidence="4">50S ribosomal protein L13</fullName>
    </recommendedName>
</protein>
<evidence type="ECO:0000256" key="4">
    <source>
        <dbReference type="ARBA" id="ARBA00035499"/>
    </source>
</evidence>
<organism evidence="5 6">
    <name type="scientific">Candidatus Taylorbacteria bacterium RIFOXYD2_FULL_36_9</name>
    <dbReference type="NCBI Taxonomy" id="1802338"/>
    <lineage>
        <taxon>Bacteria</taxon>
        <taxon>Candidatus Tayloriibacteriota</taxon>
    </lineage>
</organism>
<dbReference type="GO" id="GO:0006412">
    <property type="term" value="P:translation"/>
    <property type="evidence" value="ECO:0007669"/>
    <property type="project" value="InterPro"/>
</dbReference>
<evidence type="ECO:0000256" key="2">
    <source>
        <dbReference type="ARBA" id="ARBA00022980"/>
    </source>
</evidence>
<dbReference type="PANTHER" id="PTHR11545">
    <property type="entry name" value="RIBOSOMAL PROTEIN L13"/>
    <property type="match status" value="1"/>
</dbReference>